<organism evidence="3 4">
    <name type="scientific">Thermoflavimicrobium dichotomicum</name>
    <dbReference type="NCBI Taxonomy" id="46223"/>
    <lineage>
        <taxon>Bacteria</taxon>
        <taxon>Bacillati</taxon>
        <taxon>Bacillota</taxon>
        <taxon>Bacilli</taxon>
        <taxon>Bacillales</taxon>
        <taxon>Thermoactinomycetaceae</taxon>
        <taxon>Thermoflavimicrobium</taxon>
    </lineage>
</organism>
<accession>A0A1I3TL42</accession>
<proteinExistence type="predicted"/>
<feature type="compositionally biased region" description="Gly residues" evidence="1">
    <location>
        <begin position="214"/>
        <end position="226"/>
    </location>
</feature>
<protein>
    <submittedName>
        <fullName evidence="3">Uncharacterized protein</fullName>
    </submittedName>
</protein>
<dbReference type="Proteomes" id="UP000199545">
    <property type="component" value="Unassembled WGS sequence"/>
</dbReference>
<dbReference type="RefSeq" id="WP_093231179.1">
    <property type="nucleotide sequence ID" value="NZ_FORR01000018.1"/>
</dbReference>
<keyword evidence="2" id="KW-0472">Membrane</keyword>
<evidence type="ECO:0000256" key="1">
    <source>
        <dbReference type="SAM" id="MobiDB-lite"/>
    </source>
</evidence>
<feature type="region of interest" description="Disordered" evidence="1">
    <location>
        <begin position="150"/>
        <end position="264"/>
    </location>
</feature>
<keyword evidence="4" id="KW-1185">Reference proteome</keyword>
<evidence type="ECO:0000313" key="4">
    <source>
        <dbReference type="Proteomes" id="UP000199545"/>
    </source>
</evidence>
<dbReference type="OrthoDB" id="9850611at2"/>
<feature type="compositionally biased region" description="Polar residues" evidence="1">
    <location>
        <begin position="150"/>
        <end position="171"/>
    </location>
</feature>
<dbReference type="AlphaFoldDB" id="A0A1I3TL42"/>
<gene>
    <name evidence="3" type="ORF">SAMN05421852_11832</name>
</gene>
<keyword evidence="2" id="KW-0812">Transmembrane</keyword>
<dbReference type="EMBL" id="FORR01000018">
    <property type="protein sequence ID" value="SFJ71272.1"/>
    <property type="molecule type" value="Genomic_DNA"/>
</dbReference>
<feature type="transmembrane region" description="Helical" evidence="2">
    <location>
        <begin position="6"/>
        <end position="26"/>
    </location>
</feature>
<keyword evidence="2" id="KW-1133">Transmembrane helix</keyword>
<evidence type="ECO:0000256" key="2">
    <source>
        <dbReference type="SAM" id="Phobius"/>
    </source>
</evidence>
<feature type="compositionally biased region" description="Low complexity" evidence="1">
    <location>
        <begin position="227"/>
        <end position="238"/>
    </location>
</feature>
<evidence type="ECO:0000313" key="3">
    <source>
        <dbReference type="EMBL" id="SFJ71272.1"/>
    </source>
</evidence>
<reference evidence="3 4" key="1">
    <citation type="submission" date="2016-10" db="EMBL/GenBank/DDBJ databases">
        <authorList>
            <person name="de Groot N.N."/>
        </authorList>
    </citation>
    <scope>NUCLEOTIDE SEQUENCE [LARGE SCALE GENOMIC DNA]</scope>
    <source>
        <strain evidence="3 4">DSM 44778</strain>
    </source>
</reference>
<sequence length="264" mass="28422">MRKNLFFIFIGMVIAVVLSGAGYIYYQQTKSKSPLVSVDEKVYKPIQISKKEPQNKKNAVEKPVPQVVALAPKQTDHTQKEEKEKQKYSVVESILQQWRSNGYQILVDAGYFVKALDAHYGTDDWYTYGDVVDVMYGIGITNQVIIDPLQQTPNQDHNTDPNTQPPNSDENPTADPPSTNEPPTDPATTEPPSTQPGTGNNSTNPPPTNQTPGQPGGGTQLGGGTQPGTQSGTQSVTTYPPGYLYKSGGSGGSGSTNASSAQEM</sequence>
<feature type="compositionally biased region" description="Low complexity" evidence="1">
    <location>
        <begin position="186"/>
        <end position="203"/>
    </location>
</feature>
<name>A0A1I3TL42_9BACL</name>